<keyword evidence="7" id="KW-1185">Reference proteome</keyword>
<evidence type="ECO:0000256" key="1">
    <source>
        <dbReference type="ARBA" id="ARBA00004123"/>
    </source>
</evidence>
<proteinExistence type="predicted"/>
<feature type="compositionally biased region" description="Basic residues" evidence="5">
    <location>
        <begin position="384"/>
        <end position="397"/>
    </location>
</feature>
<evidence type="ECO:0000313" key="7">
    <source>
        <dbReference type="Proteomes" id="UP000016924"/>
    </source>
</evidence>
<comment type="subcellular location">
    <subcellularLocation>
        <location evidence="1">Nucleus</location>
    </subcellularLocation>
</comment>
<dbReference type="RefSeq" id="XP_007776161.1">
    <property type="nucleotide sequence ID" value="XM_007777971.1"/>
</dbReference>
<sequence length="456" mass="50520">MDKYKEFLALNVLNEERIISYRALSRALKVHTHLAKQMLYAFHHDENAKRPGSVHATYIIAGTKAIQTVPQTNGGPSQRSTNSFTQPSSPPLSSMPDQDGQEDHESDENITTTRFLLVREEDMKEAKAQFDEITSIHVYTIEPTPPKDLQVLTNCNREIQKEYANEDPLKDWRQYGTIQNPNVKRRTNRRPPPPAAPIATTAAAKMAPRPSSTTIAKSTEPPPAKRRKSSESAASASRASTPQVDAAAIPPSKPEAKAKAPTLKRDKSDIFKSFAKSKPPKPKKRDTASSAEATPAPEDEAMKDASEDEQEEDFALTAPTVDDKAARQARKEREEALRNMMEDEDEPMDDAPEMQAVAEQQATLIDSKAEEEPEQKEEVTVSGGRRRGRRRVMKKKTAKDEEGYLVTKEEPVWESFSEDEPVPKKAKVPVSSGSAAKGKKGAKAGQGNIMSFFGKK</sequence>
<feature type="region of interest" description="Disordered" evidence="5">
    <location>
        <begin position="67"/>
        <end position="109"/>
    </location>
</feature>
<feature type="compositionally biased region" description="Polar residues" evidence="5">
    <location>
        <begin position="67"/>
        <end position="96"/>
    </location>
</feature>
<feature type="region of interest" description="Disordered" evidence="5">
    <location>
        <begin position="365"/>
        <end position="456"/>
    </location>
</feature>
<dbReference type="OMA" id="QMLYDFH"/>
<dbReference type="AlphaFoldDB" id="R7YGA4"/>
<dbReference type="HOGENOM" id="CLU_047736_0_0_1"/>
<dbReference type="PANTHER" id="PTHR17598:SF13">
    <property type="entry name" value="DNA POLYMERASE DELTA SUBUNIT 3"/>
    <property type="match status" value="1"/>
</dbReference>
<dbReference type="GO" id="GO:0043625">
    <property type="term" value="C:delta DNA polymerase complex"/>
    <property type="evidence" value="ECO:0007669"/>
    <property type="project" value="InterPro"/>
</dbReference>
<evidence type="ECO:0000256" key="5">
    <source>
        <dbReference type="SAM" id="MobiDB-lite"/>
    </source>
</evidence>
<feature type="compositionally biased region" description="Acidic residues" evidence="5">
    <location>
        <begin position="342"/>
        <end position="351"/>
    </location>
</feature>
<organism evidence="6 7">
    <name type="scientific">Coniosporium apollinis (strain CBS 100218)</name>
    <name type="common">Rock-inhabiting black yeast</name>
    <dbReference type="NCBI Taxonomy" id="1168221"/>
    <lineage>
        <taxon>Eukaryota</taxon>
        <taxon>Fungi</taxon>
        <taxon>Dikarya</taxon>
        <taxon>Ascomycota</taxon>
        <taxon>Pezizomycotina</taxon>
        <taxon>Dothideomycetes</taxon>
        <taxon>Dothideomycetes incertae sedis</taxon>
        <taxon>Coniosporium</taxon>
    </lineage>
</organism>
<dbReference type="Pfam" id="PF09507">
    <property type="entry name" value="CDC27"/>
    <property type="match status" value="1"/>
</dbReference>
<feature type="compositionally biased region" description="Low complexity" evidence="5">
    <location>
        <begin position="231"/>
        <end position="250"/>
    </location>
</feature>
<dbReference type="Gene3D" id="3.90.1030.20">
    <property type="entry name" value="DNA polymerase delta, p66 (Cdc27) subunit, wHTH domain"/>
    <property type="match status" value="1"/>
</dbReference>
<dbReference type="GO" id="GO:0006297">
    <property type="term" value="P:nucleotide-excision repair, DNA gap filling"/>
    <property type="evidence" value="ECO:0007669"/>
    <property type="project" value="TreeGrafter"/>
</dbReference>
<feature type="compositionally biased region" description="Basic and acidic residues" evidence="5">
    <location>
        <begin position="321"/>
        <end position="341"/>
    </location>
</feature>
<dbReference type="PANTHER" id="PTHR17598">
    <property type="entry name" value="DNA POLYMERASE DELTA SUBUNIT 3"/>
    <property type="match status" value="1"/>
</dbReference>
<dbReference type="OrthoDB" id="514823at2759"/>
<evidence type="ECO:0000256" key="2">
    <source>
        <dbReference type="ARBA" id="ARBA00017589"/>
    </source>
</evidence>
<evidence type="ECO:0000256" key="3">
    <source>
        <dbReference type="ARBA" id="ARBA00022705"/>
    </source>
</evidence>
<protein>
    <recommendedName>
        <fullName evidence="2">DNA polymerase delta subunit 3</fullName>
    </recommendedName>
</protein>
<accession>R7YGA4</accession>
<dbReference type="STRING" id="1168221.R7YGA4"/>
<feature type="compositionally biased region" description="Basic and acidic residues" evidence="5">
    <location>
        <begin position="254"/>
        <end position="270"/>
    </location>
</feature>
<dbReference type="GeneID" id="19897365"/>
<reference evidence="7" key="1">
    <citation type="submission" date="2012-06" db="EMBL/GenBank/DDBJ databases">
        <title>The genome sequence of Coniosporium apollinis CBS 100218.</title>
        <authorList>
            <consortium name="The Broad Institute Genome Sequencing Platform"/>
            <person name="Cuomo C."/>
            <person name="Gorbushina A."/>
            <person name="Noack S."/>
            <person name="Walker B."/>
            <person name="Young S.K."/>
            <person name="Zeng Q."/>
            <person name="Gargeya S."/>
            <person name="Fitzgerald M."/>
            <person name="Haas B."/>
            <person name="Abouelleil A."/>
            <person name="Alvarado L."/>
            <person name="Arachchi H.M."/>
            <person name="Berlin A.M."/>
            <person name="Chapman S.B."/>
            <person name="Goldberg J."/>
            <person name="Griggs A."/>
            <person name="Gujja S."/>
            <person name="Hansen M."/>
            <person name="Howarth C."/>
            <person name="Imamovic A."/>
            <person name="Larimer J."/>
            <person name="McCowan C."/>
            <person name="Montmayeur A."/>
            <person name="Murphy C."/>
            <person name="Neiman D."/>
            <person name="Pearson M."/>
            <person name="Priest M."/>
            <person name="Roberts A."/>
            <person name="Saif S."/>
            <person name="Shea T."/>
            <person name="Sisk P."/>
            <person name="Sykes S."/>
            <person name="Wortman J."/>
            <person name="Nusbaum C."/>
            <person name="Birren B."/>
        </authorList>
    </citation>
    <scope>NUCLEOTIDE SEQUENCE [LARGE SCALE GENOMIC DNA]</scope>
    <source>
        <strain evidence="7">CBS 100218</strain>
    </source>
</reference>
<gene>
    <name evidence="6" type="ORF">W97_00054</name>
</gene>
<feature type="compositionally biased region" description="Low complexity" evidence="5">
    <location>
        <begin position="197"/>
        <end position="210"/>
    </location>
</feature>
<dbReference type="GO" id="GO:0003887">
    <property type="term" value="F:DNA-directed DNA polymerase activity"/>
    <property type="evidence" value="ECO:0007669"/>
    <property type="project" value="TreeGrafter"/>
</dbReference>
<feature type="compositionally biased region" description="Acidic residues" evidence="5">
    <location>
        <begin position="99"/>
        <end position="108"/>
    </location>
</feature>
<dbReference type="EMBL" id="JH767554">
    <property type="protein sequence ID" value="EON60844.1"/>
    <property type="molecule type" value="Genomic_DNA"/>
</dbReference>
<dbReference type="InterPro" id="IPR041913">
    <property type="entry name" value="POLD3_sf"/>
</dbReference>
<feature type="region of interest" description="Disordered" evidence="5">
    <location>
        <begin position="170"/>
        <end position="351"/>
    </location>
</feature>
<dbReference type="GO" id="GO:1904161">
    <property type="term" value="P:DNA synthesis involved in UV-damage excision repair"/>
    <property type="evidence" value="ECO:0007669"/>
    <property type="project" value="TreeGrafter"/>
</dbReference>
<keyword evidence="4" id="KW-0539">Nucleus</keyword>
<keyword evidence="3" id="KW-0235">DNA replication</keyword>
<dbReference type="GO" id="GO:0006271">
    <property type="term" value="P:DNA strand elongation involved in DNA replication"/>
    <property type="evidence" value="ECO:0007669"/>
    <property type="project" value="TreeGrafter"/>
</dbReference>
<evidence type="ECO:0000313" key="6">
    <source>
        <dbReference type="EMBL" id="EON60844.1"/>
    </source>
</evidence>
<name>R7YGA4_CONA1</name>
<evidence type="ECO:0000256" key="4">
    <source>
        <dbReference type="ARBA" id="ARBA00023242"/>
    </source>
</evidence>
<feature type="compositionally biased region" description="Basic and acidic residues" evidence="5">
    <location>
        <begin position="398"/>
        <end position="411"/>
    </location>
</feature>
<dbReference type="Proteomes" id="UP000016924">
    <property type="component" value="Unassembled WGS sequence"/>
</dbReference>
<dbReference type="eggNOG" id="ENOG502S6S5">
    <property type="taxonomic scope" value="Eukaryota"/>
</dbReference>
<dbReference type="InterPro" id="IPR019038">
    <property type="entry name" value="POLD3"/>
</dbReference>